<accession>A0A506UMF3</accession>
<proteinExistence type="predicted"/>
<dbReference type="Pfam" id="PF00535">
    <property type="entry name" value="Glycos_transf_2"/>
    <property type="match status" value="2"/>
</dbReference>
<evidence type="ECO:0000259" key="1">
    <source>
        <dbReference type="Pfam" id="PF00535"/>
    </source>
</evidence>
<dbReference type="CDD" id="cd04186">
    <property type="entry name" value="GT_2_like_c"/>
    <property type="match status" value="1"/>
</dbReference>
<dbReference type="Proteomes" id="UP000315037">
    <property type="component" value="Unassembled WGS sequence"/>
</dbReference>
<dbReference type="SUPFAM" id="SSF53448">
    <property type="entry name" value="Nucleotide-diphospho-sugar transferases"/>
    <property type="match status" value="2"/>
</dbReference>
<evidence type="ECO:0000313" key="2">
    <source>
        <dbReference type="EMBL" id="TPW34534.1"/>
    </source>
</evidence>
<feature type="domain" description="Glycosyltransferase 2-like" evidence="1">
    <location>
        <begin position="309"/>
        <end position="407"/>
    </location>
</feature>
<dbReference type="PANTHER" id="PTHR43179:SF7">
    <property type="entry name" value="RHAMNOSYLTRANSFERASE WBBL"/>
    <property type="match status" value="1"/>
</dbReference>
<dbReference type="AlphaFoldDB" id="A0A506UMF3"/>
<dbReference type="EMBL" id="SORZ01000002">
    <property type="protein sequence ID" value="TPW34534.1"/>
    <property type="molecule type" value="Genomic_DNA"/>
</dbReference>
<dbReference type="InterPro" id="IPR029044">
    <property type="entry name" value="Nucleotide-diphossugar_trans"/>
</dbReference>
<evidence type="ECO:0000313" key="3">
    <source>
        <dbReference type="Proteomes" id="UP000315037"/>
    </source>
</evidence>
<keyword evidence="3" id="KW-1185">Reference proteome</keyword>
<organism evidence="2 3">
    <name type="scientific">Oecophyllibacter saccharovorans</name>
    <dbReference type="NCBI Taxonomy" id="2558360"/>
    <lineage>
        <taxon>Bacteria</taxon>
        <taxon>Pseudomonadati</taxon>
        <taxon>Pseudomonadota</taxon>
        <taxon>Alphaproteobacteria</taxon>
        <taxon>Acetobacterales</taxon>
        <taxon>Acetobacteraceae</taxon>
        <taxon>Oecophyllibacter</taxon>
    </lineage>
</organism>
<feature type="domain" description="Glycosyltransferase 2-like" evidence="1">
    <location>
        <begin position="552"/>
        <end position="678"/>
    </location>
</feature>
<comment type="caution">
    <text evidence="2">The sequence shown here is derived from an EMBL/GenBank/DDBJ whole genome shotgun (WGS) entry which is preliminary data.</text>
</comment>
<keyword evidence="2" id="KW-0808">Transferase</keyword>
<protein>
    <submittedName>
        <fullName evidence="2">Glycosyltransferase</fullName>
    </submittedName>
</protein>
<gene>
    <name evidence="2" type="ORF">E3202_05815</name>
</gene>
<name>A0A506UMF3_9PROT</name>
<dbReference type="GO" id="GO:0016757">
    <property type="term" value="F:glycosyltransferase activity"/>
    <property type="evidence" value="ECO:0007669"/>
    <property type="project" value="UniProtKB-KW"/>
</dbReference>
<dbReference type="Gene3D" id="3.90.550.10">
    <property type="entry name" value="Spore Coat Polysaccharide Biosynthesis Protein SpsA, Chain A"/>
    <property type="match status" value="2"/>
</dbReference>
<reference evidence="2 3" key="1">
    <citation type="submission" date="2019-03" db="EMBL/GenBank/DDBJ databases">
        <title>The complete genome sequence of Neokomagataea sp. Jb2 NBRC113641.</title>
        <authorList>
            <person name="Chua K.-O."/>
            <person name="Chan K.-G."/>
            <person name="See-Too W.-S."/>
        </authorList>
    </citation>
    <scope>NUCLEOTIDE SEQUENCE [LARGE SCALE GENOMIC DNA]</scope>
    <source>
        <strain evidence="2 3">Jb2</strain>
    </source>
</reference>
<sequence length="835" mass="94000">MFRGLVDSFSHGVLRGWAVDVLGRGPVTLHLLADGQEIEKITCNLPRGDVSEALGLESSELGFEHMLPEFLFDDRPHRIALRFSDRSVLPLPDADGNPTLESVSFDSALLPETRSFIDGLENATLRGWVTRRPNPRAPWRGGQLLSVSVDGIDLGTYRADHFRGDVGAALKGDPACGFEIPIPGHLHDRRVHRFEILLLPEQSDQEAEPLQNSPYVTTLVDDQLAGQLVEMEGVVTELHRQITRLRREMRALLPTERPTLQHYSRWAEQNRARLLAATAQARVTRPLPEKPPLISVLCPVWKPLARDFEAAIESVRNQTYENWELILVDDGAVCPATSALIKHYAKLDSRIRPVTLKKNVGIAEATNVAIREARGEWVAFFDHDDLLVDVALETMMRAALKSGAKLLYSDEDKVDPAGRFLEPHFKPDFDHRFLMGCNYICHLVLIETKALRALGPLDSTYNGAQDHDLMLRAAEQIPHPAIHHVPEILYHWRKTENSTAATIANKDYAVQAGVDAVQAHLDRLGLKGEVSAINGVTHYRVAWQERQAPPVTVIIPFRDYPELTERCVEDFLASQTYPDFRIVLVDNFSSRPETRQLLEKLSQDPRISVLRIEEGFNYSRLNNLAVAASLTPENEDGFLLFLNNDVFVTQPDFLTCMVQEALNLPRVGAVGAKLVYPNRTIQHAGIAVGPEMIGTHVHHGLPEHAYGYVGRICLSHEVTGVTGAAMLVPRTVFREVGGFDEEQLSVAYNDVDLCLKIRAGGWRVLYCADATAEHHESLSRGTDDHPEREKRWFLESETMRERWGGHPLFERDPAYPYAFRQDRQTFYDLRNPEEL</sequence>
<dbReference type="PANTHER" id="PTHR43179">
    <property type="entry name" value="RHAMNOSYLTRANSFERASE WBBL"/>
    <property type="match status" value="1"/>
</dbReference>
<dbReference type="InterPro" id="IPR001173">
    <property type="entry name" value="Glyco_trans_2-like"/>
</dbReference>